<evidence type="ECO:0000256" key="1">
    <source>
        <dbReference type="ARBA" id="ARBA00001541"/>
    </source>
</evidence>
<dbReference type="InterPro" id="IPR022642">
    <property type="entry name" value="CheR_C"/>
</dbReference>
<dbReference type="Gene3D" id="3.40.50.150">
    <property type="entry name" value="Vaccinia Virus protein VP39"/>
    <property type="match status" value="1"/>
</dbReference>
<comment type="caution">
    <text evidence="7">The sequence shown here is derived from an EMBL/GenBank/DDBJ whole genome shotgun (WGS) entry which is preliminary data.</text>
</comment>
<reference evidence="7" key="1">
    <citation type="submission" date="2021-08" db="EMBL/GenBank/DDBJ databases">
        <title>Comparative analyses of Brucepasteria parasyntrophica and Teretinema zuelzerae.</title>
        <authorList>
            <person name="Song Y."/>
            <person name="Brune A."/>
        </authorList>
    </citation>
    <scope>NUCLEOTIDE SEQUENCE</scope>
    <source>
        <strain evidence="7">DSM 1903</strain>
    </source>
</reference>
<dbReference type="GO" id="GO:0008983">
    <property type="term" value="F:protein-glutamate O-methyltransferase activity"/>
    <property type="evidence" value="ECO:0007669"/>
    <property type="project" value="UniProtKB-EC"/>
</dbReference>
<dbReference type="InterPro" id="IPR026024">
    <property type="entry name" value="Chemotaxis_MeTrfase_CheR"/>
</dbReference>
<dbReference type="InterPro" id="IPR036804">
    <property type="entry name" value="CheR_N_sf"/>
</dbReference>
<dbReference type="SUPFAM" id="SSF53335">
    <property type="entry name" value="S-adenosyl-L-methionine-dependent methyltransferases"/>
    <property type="match status" value="1"/>
</dbReference>
<dbReference type="Gene3D" id="1.10.155.10">
    <property type="entry name" value="Chemotaxis receptor methyltransferase CheR, N-terminal domain"/>
    <property type="match status" value="1"/>
</dbReference>
<evidence type="ECO:0000256" key="3">
    <source>
        <dbReference type="ARBA" id="ARBA00022603"/>
    </source>
</evidence>
<dbReference type="PANTHER" id="PTHR24422:SF19">
    <property type="entry name" value="CHEMOTAXIS PROTEIN METHYLTRANSFERASE"/>
    <property type="match status" value="1"/>
</dbReference>
<evidence type="ECO:0000313" key="8">
    <source>
        <dbReference type="Proteomes" id="UP001198163"/>
    </source>
</evidence>
<dbReference type="PROSITE" id="PS50123">
    <property type="entry name" value="CHER"/>
    <property type="match status" value="1"/>
</dbReference>
<dbReference type="EC" id="2.1.1.80" evidence="2"/>
<proteinExistence type="predicted"/>
<dbReference type="GO" id="GO:0032259">
    <property type="term" value="P:methylation"/>
    <property type="evidence" value="ECO:0007669"/>
    <property type="project" value="UniProtKB-KW"/>
</dbReference>
<dbReference type="InterPro" id="IPR050903">
    <property type="entry name" value="Bact_Chemotaxis_MeTrfase"/>
</dbReference>
<dbReference type="Proteomes" id="UP001198163">
    <property type="component" value="Unassembled WGS sequence"/>
</dbReference>
<evidence type="ECO:0000256" key="5">
    <source>
        <dbReference type="ARBA" id="ARBA00022691"/>
    </source>
</evidence>
<dbReference type="CDD" id="cd02440">
    <property type="entry name" value="AdoMet_MTases"/>
    <property type="match status" value="1"/>
</dbReference>
<evidence type="ECO:0000313" key="7">
    <source>
        <dbReference type="EMBL" id="MCD1653653.1"/>
    </source>
</evidence>
<dbReference type="PRINTS" id="PR00996">
    <property type="entry name" value="CHERMTFRASE"/>
</dbReference>
<name>A0AAE3JHZ8_9SPIR</name>
<gene>
    <name evidence="7" type="ORF">K7J14_02935</name>
</gene>
<dbReference type="Pfam" id="PF01739">
    <property type="entry name" value="CheR"/>
    <property type="match status" value="1"/>
</dbReference>
<dbReference type="InterPro" id="IPR022641">
    <property type="entry name" value="CheR_N"/>
</dbReference>
<dbReference type="SMART" id="SM00138">
    <property type="entry name" value="MeTrc"/>
    <property type="match status" value="1"/>
</dbReference>
<feature type="domain" description="CheR-type methyltransferase" evidence="6">
    <location>
        <begin position="1"/>
        <end position="280"/>
    </location>
</feature>
<dbReference type="InterPro" id="IPR029063">
    <property type="entry name" value="SAM-dependent_MTases_sf"/>
</dbReference>
<sequence length="286" mass="32759">MMEDLVPLSDTEFNILTRMLFDRFGIHLGDQKRVLLSGRLSKRVRETGCGNFSEYIDYLRTDPSGREQTELINRITTNHSFFFREGEHFAYLKDNVFSRIEEAVSKRSPPAVRIWSAGCATGEEVYTIAMLMRSHFGNRIDGLDIGLLATDISVAALSQANEGIYQESKLKELPGEWKRQWFTKAGPDQFRISDEIRGMVLFKKLNLMETPYPMKGSFDVIFCRNVMIYFNAQSREHVVNAMHKCLKPGGVFFVGHSESLNRETCPFEYVKPAIYKKGEGDRGIKP</sequence>
<dbReference type="AlphaFoldDB" id="A0AAE3JHZ8"/>
<comment type="catalytic activity">
    <reaction evidence="1">
        <text>L-glutamyl-[protein] + S-adenosyl-L-methionine = [protein]-L-glutamate 5-O-methyl ester + S-adenosyl-L-homocysteine</text>
        <dbReference type="Rhea" id="RHEA:24452"/>
        <dbReference type="Rhea" id="RHEA-COMP:10208"/>
        <dbReference type="Rhea" id="RHEA-COMP:10311"/>
        <dbReference type="ChEBI" id="CHEBI:29973"/>
        <dbReference type="ChEBI" id="CHEBI:57856"/>
        <dbReference type="ChEBI" id="CHEBI:59789"/>
        <dbReference type="ChEBI" id="CHEBI:82795"/>
        <dbReference type="EC" id="2.1.1.80"/>
    </reaction>
</comment>
<dbReference type="Pfam" id="PF03705">
    <property type="entry name" value="CheR_N"/>
    <property type="match status" value="1"/>
</dbReference>
<dbReference type="PIRSF" id="PIRSF000410">
    <property type="entry name" value="CheR"/>
    <property type="match status" value="1"/>
</dbReference>
<dbReference type="SUPFAM" id="SSF47757">
    <property type="entry name" value="Chemotaxis receptor methyltransferase CheR, N-terminal domain"/>
    <property type="match status" value="1"/>
</dbReference>
<keyword evidence="3" id="KW-0489">Methyltransferase</keyword>
<evidence type="ECO:0000259" key="6">
    <source>
        <dbReference type="PROSITE" id="PS50123"/>
    </source>
</evidence>
<protein>
    <recommendedName>
        <fullName evidence="2">protein-glutamate O-methyltransferase</fullName>
        <ecNumber evidence="2">2.1.1.80</ecNumber>
    </recommendedName>
</protein>
<evidence type="ECO:0000256" key="2">
    <source>
        <dbReference type="ARBA" id="ARBA00012534"/>
    </source>
</evidence>
<dbReference type="InterPro" id="IPR000780">
    <property type="entry name" value="CheR_MeTrfase"/>
</dbReference>
<dbReference type="RefSeq" id="WP_230752900.1">
    <property type="nucleotide sequence ID" value="NZ_JAINWA010000001.1"/>
</dbReference>
<accession>A0AAE3JHZ8</accession>
<keyword evidence="5" id="KW-0949">S-adenosyl-L-methionine</keyword>
<organism evidence="7 8">
    <name type="scientific">Teretinema zuelzerae</name>
    <dbReference type="NCBI Taxonomy" id="156"/>
    <lineage>
        <taxon>Bacteria</taxon>
        <taxon>Pseudomonadati</taxon>
        <taxon>Spirochaetota</taxon>
        <taxon>Spirochaetia</taxon>
        <taxon>Spirochaetales</taxon>
        <taxon>Treponemataceae</taxon>
        <taxon>Teretinema</taxon>
    </lineage>
</organism>
<dbReference type="PANTHER" id="PTHR24422">
    <property type="entry name" value="CHEMOTAXIS PROTEIN METHYLTRANSFERASE"/>
    <property type="match status" value="1"/>
</dbReference>
<keyword evidence="8" id="KW-1185">Reference proteome</keyword>
<evidence type="ECO:0000256" key="4">
    <source>
        <dbReference type="ARBA" id="ARBA00022679"/>
    </source>
</evidence>
<dbReference type="EMBL" id="JAINWA010000001">
    <property type="protein sequence ID" value="MCD1653653.1"/>
    <property type="molecule type" value="Genomic_DNA"/>
</dbReference>
<keyword evidence="4" id="KW-0808">Transferase</keyword>